<dbReference type="Pfam" id="PF06114">
    <property type="entry name" value="Peptidase_M78"/>
    <property type="match status" value="1"/>
</dbReference>
<protein>
    <submittedName>
        <fullName evidence="2">ImmA/IrrE family metallo-endopeptidase</fullName>
    </submittedName>
</protein>
<dbReference type="InterPro" id="IPR010359">
    <property type="entry name" value="IrrE_HExxH"/>
</dbReference>
<dbReference type="AlphaFoldDB" id="A0AAW4VQ23"/>
<dbReference type="Gene3D" id="1.10.10.2910">
    <property type="match status" value="1"/>
</dbReference>
<name>A0AAW4VQ23_9FIRM</name>
<proteinExistence type="predicted"/>
<dbReference type="EMBL" id="JAJDKQ010000041">
    <property type="protein sequence ID" value="MCB8563057.1"/>
    <property type="molecule type" value="Genomic_DNA"/>
</dbReference>
<evidence type="ECO:0000259" key="1">
    <source>
        <dbReference type="Pfam" id="PF06114"/>
    </source>
</evidence>
<evidence type="ECO:0000313" key="2">
    <source>
        <dbReference type="EMBL" id="MCB8563057.1"/>
    </source>
</evidence>
<dbReference type="RefSeq" id="WP_117782158.1">
    <property type="nucleotide sequence ID" value="NZ_JAJDKQ010000041.1"/>
</dbReference>
<accession>A0AAW4VQ23</accession>
<reference evidence="2" key="1">
    <citation type="submission" date="2021-10" db="EMBL/GenBank/DDBJ databases">
        <title>Collection of gut derived symbiotic bacterial strains cultured from healthy donors.</title>
        <authorList>
            <person name="Lin H."/>
            <person name="Littmann E."/>
            <person name="Kohout C."/>
            <person name="Pamer E.G."/>
        </authorList>
    </citation>
    <scope>NUCLEOTIDE SEQUENCE</scope>
    <source>
        <strain evidence="2">DFI.5.2</strain>
    </source>
</reference>
<organism evidence="2 3">
    <name type="scientific">Faecalibacillus intestinalis</name>
    <dbReference type="NCBI Taxonomy" id="1982626"/>
    <lineage>
        <taxon>Bacteria</taxon>
        <taxon>Bacillati</taxon>
        <taxon>Bacillota</taxon>
        <taxon>Erysipelotrichia</taxon>
        <taxon>Erysipelotrichales</taxon>
        <taxon>Coprobacillaceae</taxon>
        <taxon>Faecalibacillus</taxon>
    </lineage>
</organism>
<dbReference type="PANTHER" id="PTHR43236">
    <property type="entry name" value="ANTITOXIN HIGA1"/>
    <property type="match status" value="1"/>
</dbReference>
<dbReference type="InterPro" id="IPR052345">
    <property type="entry name" value="Rad_response_metalloprotease"/>
</dbReference>
<feature type="domain" description="IrrE N-terminal-like" evidence="1">
    <location>
        <begin position="96"/>
        <end position="243"/>
    </location>
</feature>
<gene>
    <name evidence="2" type="ORF">LJD74_13780</name>
</gene>
<evidence type="ECO:0000313" key="3">
    <source>
        <dbReference type="Proteomes" id="UP001197827"/>
    </source>
</evidence>
<dbReference type="Proteomes" id="UP001197827">
    <property type="component" value="Unassembled WGS sequence"/>
</dbReference>
<comment type="caution">
    <text evidence="2">The sequence shown here is derived from an EMBL/GenBank/DDBJ whole genome shotgun (WGS) entry which is preliminary data.</text>
</comment>
<sequence length="256" mass="30234">MKKRKKRILLLLLFSKLKVIMELVKDTKNTKKIMFVIINGVMEEKMNERKEITEQYILDARNKFQNDNYSVEEIVKDIIKNLDIHEIPVNVWQIARHLGLEVLEANFKNKNVSGSIIVTEEVPDLLKQFNANKAIILNREEDSKVQAFTVAHELGHYVMDISEKSSFFENYHISKEKNELLTEKGKQRKEIEDRADKFAAMLLMPEKEFIEYYENSITKNTEDIYEEMANKFMVPIEGIKKRFEELNMKNDIIKLV</sequence>
<dbReference type="PANTHER" id="PTHR43236:SF1">
    <property type="entry name" value="BLL7220 PROTEIN"/>
    <property type="match status" value="1"/>
</dbReference>